<reference evidence="2 3" key="1">
    <citation type="submission" date="2020-08" db="EMBL/GenBank/DDBJ databases">
        <title>Genome sequence of Nocardioides mesophilus KACC 16243T.</title>
        <authorList>
            <person name="Hyun D.-W."/>
            <person name="Bae J.-W."/>
        </authorList>
    </citation>
    <scope>NUCLEOTIDE SEQUENCE [LARGE SCALE GENOMIC DNA]</scope>
    <source>
        <strain evidence="2 3">KACC 16243</strain>
    </source>
</reference>
<dbReference type="InterPro" id="IPR029063">
    <property type="entry name" value="SAM-dependent_MTases_sf"/>
</dbReference>
<name>A0A7G9REU3_9ACTN</name>
<proteinExistence type="predicted"/>
<dbReference type="Proteomes" id="UP000515947">
    <property type="component" value="Chromosome"/>
</dbReference>
<evidence type="ECO:0000313" key="3">
    <source>
        <dbReference type="Proteomes" id="UP000515947"/>
    </source>
</evidence>
<dbReference type="PANTHER" id="PTHR43317:SF3">
    <property type="entry name" value="BLR2883 PROTEIN"/>
    <property type="match status" value="1"/>
</dbReference>
<dbReference type="GO" id="GO:0006596">
    <property type="term" value="P:polyamine biosynthetic process"/>
    <property type="evidence" value="ECO:0007669"/>
    <property type="project" value="UniProtKB-KW"/>
</dbReference>
<keyword evidence="3" id="KW-1185">Reference proteome</keyword>
<sequence length="245" mass="26787">MSRRFEELDHQETPMGPVTLRRRFDAVLEADVFEVKLGEEFLMSSAFTVAEEELARLVLARLAEPPERGWQVLVGGLGLGYTAQAALEDERVGAVTVLDAVEQVIDWHRRELLPASAGLVADPRLALVHADFFAAVAGRQTTDAVGAPALSGAGYDAVLLDIDHTPHHLLNESHRDFYTVEGLSAMEAHLLPGGVLGIWSDDPPDEAFLDLLRQVYVDVAGEVVAFANRYTGGESTNTVYLARRR</sequence>
<accession>A0A7G9REU3</accession>
<dbReference type="SUPFAM" id="SSF53335">
    <property type="entry name" value="S-adenosyl-L-methionine-dependent methyltransferases"/>
    <property type="match status" value="1"/>
</dbReference>
<dbReference type="AlphaFoldDB" id="A0A7G9REU3"/>
<evidence type="ECO:0000313" key="2">
    <source>
        <dbReference type="EMBL" id="QNN54118.1"/>
    </source>
</evidence>
<evidence type="ECO:0000256" key="1">
    <source>
        <dbReference type="ARBA" id="ARBA00023115"/>
    </source>
</evidence>
<dbReference type="KEGG" id="nmes:H9L09_07025"/>
<dbReference type="EMBL" id="CP060713">
    <property type="protein sequence ID" value="QNN54118.1"/>
    <property type="molecule type" value="Genomic_DNA"/>
</dbReference>
<keyword evidence="1" id="KW-0620">Polyamine biosynthesis</keyword>
<dbReference type="Gene3D" id="3.40.50.150">
    <property type="entry name" value="Vaccinia Virus protein VP39"/>
    <property type="match status" value="1"/>
</dbReference>
<gene>
    <name evidence="2" type="ORF">H9L09_07025</name>
</gene>
<organism evidence="2 3">
    <name type="scientific">Nocardioides mesophilus</name>
    <dbReference type="NCBI Taxonomy" id="433659"/>
    <lineage>
        <taxon>Bacteria</taxon>
        <taxon>Bacillati</taxon>
        <taxon>Actinomycetota</taxon>
        <taxon>Actinomycetes</taxon>
        <taxon>Propionibacteriales</taxon>
        <taxon>Nocardioidaceae</taxon>
        <taxon>Nocardioides</taxon>
    </lineage>
</organism>
<dbReference type="RefSeq" id="WP_187579958.1">
    <property type="nucleotide sequence ID" value="NZ_CP060713.1"/>
</dbReference>
<protein>
    <submittedName>
        <fullName evidence="2">Spermidine synthase</fullName>
    </submittedName>
</protein>
<dbReference type="PANTHER" id="PTHR43317">
    <property type="entry name" value="THERMOSPERMINE SYNTHASE ACAULIS5"/>
    <property type="match status" value="1"/>
</dbReference>